<gene>
    <name evidence="2" type="ORF">DS834_07890</name>
</gene>
<feature type="transmembrane region" description="Helical" evidence="1">
    <location>
        <begin position="68"/>
        <end position="87"/>
    </location>
</feature>
<proteinExistence type="predicted"/>
<dbReference type="EMBL" id="QOCU01000009">
    <property type="protein sequence ID" value="RHW49245.1"/>
    <property type="molecule type" value="Genomic_DNA"/>
</dbReference>
<keyword evidence="1" id="KW-1133">Transmembrane helix</keyword>
<feature type="transmembrane region" description="Helical" evidence="1">
    <location>
        <begin position="117"/>
        <end position="135"/>
    </location>
</feature>
<dbReference type="Proteomes" id="UP000283380">
    <property type="component" value="Unassembled WGS sequence"/>
</dbReference>
<reference evidence="2 3" key="1">
    <citation type="submission" date="2018-07" db="EMBL/GenBank/DDBJ databases">
        <title>Genome sequences of six Lactobacillus spp. isolated from bumble bee guts.</title>
        <authorList>
            <person name="Motta E.V.S."/>
            <person name="Moran N.A."/>
        </authorList>
    </citation>
    <scope>NUCLEOTIDE SEQUENCE [LARGE SCALE GENOMIC DNA]</scope>
    <source>
        <strain evidence="2 3">BI-4G</strain>
    </source>
</reference>
<evidence type="ECO:0000313" key="2">
    <source>
        <dbReference type="EMBL" id="RHW49245.1"/>
    </source>
</evidence>
<organism evidence="2 3">
    <name type="scientific">Lactobacillus bombicola</name>
    <dbReference type="NCBI Taxonomy" id="1505723"/>
    <lineage>
        <taxon>Bacteria</taxon>
        <taxon>Bacillati</taxon>
        <taxon>Bacillota</taxon>
        <taxon>Bacilli</taxon>
        <taxon>Lactobacillales</taxon>
        <taxon>Lactobacillaceae</taxon>
        <taxon>Lactobacillus</taxon>
    </lineage>
</organism>
<feature type="transmembrane region" description="Helical" evidence="1">
    <location>
        <begin position="147"/>
        <end position="165"/>
    </location>
</feature>
<evidence type="ECO:0000313" key="3">
    <source>
        <dbReference type="Proteomes" id="UP000283380"/>
    </source>
</evidence>
<comment type="caution">
    <text evidence="2">The sequence shown here is derived from an EMBL/GenBank/DDBJ whole genome shotgun (WGS) entry which is preliminary data.</text>
</comment>
<keyword evidence="3" id="KW-1185">Reference proteome</keyword>
<protein>
    <submittedName>
        <fullName evidence="2">Uncharacterized protein</fullName>
    </submittedName>
</protein>
<keyword evidence="1" id="KW-0812">Transmembrane</keyword>
<dbReference type="RefSeq" id="WP_118907290.1">
    <property type="nucleotide sequence ID" value="NZ_QOCU01000009.1"/>
</dbReference>
<evidence type="ECO:0000256" key="1">
    <source>
        <dbReference type="SAM" id="Phobius"/>
    </source>
</evidence>
<keyword evidence="1" id="KW-0472">Membrane</keyword>
<name>A0ABX9LSS0_9LACO</name>
<feature type="transmembrane region" description="Helical" evidence="1">
    <location>
        <begin position="92"/>
        <end position="111"/>
    </location>
</feature>
<accession>A0ABX9LSS0</accession>
<feature type="transmembrane region" description="Helical" evidence="1">
    <location>
        <begin position="21"/>
        <end position="41"/>
    </location>
</feature>
<sequence length="176" mass="20424">MNKKEHKSVSIKTFLKQQINVNLLVISLGISIFFAILTLILRENKQIWVHFLASQFLHTNLSNQYHCIYIIIICLCILFEAGIFFLANKTNLIYTIWSIITIVIMLLMIICNAFNEILLISTMIWIFFTISWLIYRLYKWIVSNKVGVSIAVIVAIIVVVLLKYVNVLLEKLVSLD</sequence>